<sequence length="166" mass="18615">MSIKVIRSLSILTTLLLVGCSHVHDRTGTKVNLYPVNTSLSLHVDNYRSAKKNVSAFIKQHQQQALSQTIHIHYQGHAAKRVMQAAKRQLLAMGVAENMLTIEESGQGNTFIMSLAEYKVRIDDCRYVNYNSLSQFNGDFGCNVEKNRWTSMINPERSAAITESGN</sequence>
<dbReference type="Proteomes" id="UP001595384">
    <property type="component" value="Unassembled WGS sequence"/>
</dbReference>
<keyword evidence="2" id="KW-1185">Reference proteome</keyword>
<accession>A0ABV7C7M5</accession>
<evidence type="ECO:0008006" key="3">
    <source>
        <dbReference type="Google" id="ProtNLM"/>
    </source>
</evidence>
<evidence type="ECO:0000313" key="2">
    <source>
        <dbReference type="Proteomes" id="UP001595384"/>
    </source>
</evidence>
<dbReference type="RefSeq" id="WP_123016410.1">
    <property type="nucleotide sequence ID" value="NZ_AP024911.1"/>
</dbReference>
<reference evidence="2" key="1">
    <citation type="journal article" date="2019" name="Int. J. Syst. Evol. Microbiol.">
        <title>The Global Catalogue of Microorganisms (GCM) 10K type strain sequencing project: providing services to taxonomists for standard genome sequencing and annotation.</title>
        <authorList>
            <consortium name="The Broad Institute Genomics Platform"/>
            <consortium name="The Broad Institute Genome Sequencing Center for Infectious Disease"/>
            <person name="Wu L."/>
            <person name="Ma J."/>
        </authorList>
    </citation>
    <scope>NUCLEOTIDE SEQUENCE [LARGE SCALE GENOMIC DNA]</scope>
    <source>
        <strain evidence="2">KCTC 62784</strain>
    </source>
</reference>
<gene>
    <name evidence="1" type="ORF">ACFODT_06050</name>
</gene>
<name>A0ABV7C7M5_9VIBR</name>
<comment type="caution">
    <text evidence="1">The sequence shown here is derived from an EMBL/GenBank/DDBJ whole genome shotgun (WGS) entry which is preliminary data.</text>
</comment>
<evidence type="ECO:0000313" key="1">
    <source>
        <dbReference type="EMBL" id="MFC3023379.1"/>
    </source>
</evidence>
<dbReference type="EMBL" id="JBHRSE010000039">
    <property type="protein sequence ID" value="MFC3023379.1"/>
    <property type="molecule type" value="Genomic_DNA"/>
</dbReference>
<organism evidence="1 2">
    <name type="scientific">Vibrio zhugei</name>
    <dbReference type="NCBI Taxonomy" id="2479546"/>
    <lineage>
        <taxon>Bacteria</taxon>
        <taxon>Pseudomonadati</taxon>
        <taxon>Pseudomonadota</taxon>
        <taxon>Gammaproteobacteria</taxon>
        <taxon>Vibrionales</taxon>
        <taxon>Vibrionaceae</taxon>
        <taxon>Vibrio</taxon>
    </lineage>
</organism>
<dbReference type="PROSITE" id="PS51257">
    <property type="entry name" value="PROKAR_LIPOPROTEIN"/>
    <property type="match status" value="1"/>
</dbReference>
<protein>
    <recommendedName>
        <fullName evidence="3">Lipoprotein</fullName>
    </recommendedName>
</protein>
<proteinExistence type="predicted"/>